<feature type="domain" description="PEGA" evidence="3">
    <location>
        <begin position="1017"/>
        <end position="1073"/>
    </location>
</feature>
<feature type="transmembrane region" description="Helical" evidence="2">
    <location>
        <begin position="319"/>
        <end position="340"/>
    </location>
</feature>
<dbReference type="EMBL" id="JAQNDN010000010">
    <property type="protein sequence ID" value="MDC0669801.1"/>
    <property type="molecule type" value="Genomic_DNA"/>
</dbReference>
<evidence type="ECO:0000313" key="4">
    <source>
        <dbReference type="EMBL" id="MDC0669801.1"/>
    </source>
</evidence>
<comment type="caution">
    <text evidence="4">The sequence shown here is derived from an EMBL/GenBank/DDBJ whole genome shotgun (WGS) entry which is preliminary data.</text>
</comment>
<dbReference type="SUPFAM" id="SSF48452">
    <property type="entry name" value="TPR-like"/>
    <property type="match status" value="1"/>
</dbReference>
<name>A0ABT5B9W9_9BACT</name>
<accession>A0ABT5B9W9</accession>
<feature type="compositionally biased region" description="Basic and acidic residues" evidence="1">
    <location>
        <begin position="240"/>
        <end position="251"/>
    </location>
</feature>
<feature type="transmembrane region" description="Helical" evidence="2">
    <location>
        <begin position="871"/>
        <end position="895"/>
    </location>
</feature>
<gene>
    <name evidence="4" type="ORF">POL58_18755</name>
</gene>
<keyword evidence="2" id="KW-0812">Transmembrane</keyword>
<organism evidence="4 5">
    <name type="scientific">Nannocystis radixulma</name>
    <dbReference type="NCBI Taxonomy" id="2995305"/>
    <lineage>
        <taxon>Bacteria</taxon>
        <taxon>Pseudomonadati</taxon>
        <taxon>Myxococcota</taxon>
        <taxon>Polyangia</taxon>
        <taxon>Nannocystales</taxon>
        <taxon>Nannocystaceae</taxon>
        <taxon>Nannocystis</taxon>
    </lineage>
</organism>
<evidence type="ECO:0000256" key="1">
    <source>
        <dbReference type="SAM" id="MobiDB-lite"/>
    </source>
</evidence>
<keyword evidence="5" id="KW-1185">Reference proteome</keyword>
<feature type="compositionally biased region" description="Basic and acidic residues" evidence="1">
    <location>
        <begin position="206"/>
        <end position="221"/>
    </location>
</feature>
<dbReference type="Gene3D" id="1.25.40.10">
    <property type="entry name" value="Tetratricopeptide repeat domain"/>
    <property type="match status" value="1"/>
</dbReference>
<dbReference type="Pfam" id="PF08308">
    <property type="entry name" value="PEGA"/>
    <property type="match status" value="1"/>
</dbReference>
<evidence type="ECO:0000256" key="2">
    <source>
        <dbReference type="SAM" id="Phobius"/>
    </source>
</evidence>
<feature type="transmembrane region" description="Helical" evidence="2">
    <location>
        <begin position="829"/>
        <end position="850"/>
    </location>
</feature>
<proteinExistence type="predicted"/>
<evidence type="ECO:0000313" key="5">
    <source>
        <dbReference type="Proteomes" id="UP001217838"/>
    </source>
</evidence>
<protein>
    <submittedName>
        <fullName evidence="4">PEGA domain-containing protein</fullName>
    </submittedName>
</protein>
<dbReference type="Proteomes" id="UP001217838">
    <property type="component" value="Unassembled WGS sequence"/>
</dbReference>
<reference evidence="4 5" key="1">
    <citation type="submission" date="2022-11" db="EMBL/GenBank/DDBJ databases">
        <title>Minimal conservation of predation-associated metabolite biosynthetic gene clusters underscores biosynthetic potential of Myxococcota including descriptions for ten novel species: Archangium lansinium sp. nov., Myxococcus landrumus sp. nov., Nannocystis bai.</title>
        <authorList>
            <person name="Ahearne A."/>
            <person name="Stevens C."/>
            <person name="Dowd S."/>
        </authorList>
    </citation>
    <scope>NUCLEOTIDE SEQUENCE [LARGE SCALE GENOMIC DNA]</scope>
    <source>
        <strain evidence="4 5">NCELM</strain>
    </source>
</reference>
<dbReference type="InterPro" id="IPR011990">
    <property type="entry name" value="TPR-like_helical_dom_sf"/>
</dbReference>
<feature type="transmembrane region" description="Helical" evidence="2">
    <location>
        <begin position="143"/>
        <end position="171"/>
    </location>
</feature>
<keyword evidence="2" id="KW-0472">Membrane</keyword>
<feature type="compositionally biased region" description="Acidic residues" evidence="1">
    <location>
        <begin position="275"/>
        <end position="284"/>
    </location>
</feature>
<evidence type="ECO:0000259" key="3">
    <source>
        <dbReference type="Pfam" id="PF08308"/>
    </source>
</evidence>
<feature type="region of interest" description="Disordered" evidence="1">
    <location>
        <begin position="192"/>
        <end position="302"/>
    </location>
</feature>
<dbReference type="RefSeq" id="WP_271999604.1">
    <property type="nucleotide sequence ID" value="NZ_JAQNDN010000010.1"/>
</dbReference>
<sequence>MDAPTLHAFLRRLEQDRVLGLDLRATLAVEALLEQMAADAEIGEPWSYDSQCAAIASVLARDQSEWQAIHARLKVFFTAPEGYLGREEPVREVEAKPAGPRARPSIVLVPSTALASRRPRLVARVRAGAADSLRRLHRLPRPVWGWSMAVVSAAAAVVLVVGAVVAVRWLAARIEPLPAAIESGVLRSQDEALARAPHPSVVHQPVLRDSKKSEPRAEPSQRSEPAPQPAAETVTPAPREGARVESVREDMSSGGSAGVEEDVREDMSSEGASGAEDDVPEPDEEHVREDISPSAESSAAAALDDVLRGEPEARPGARYATGVALWLVSLLFAAVGIRWLGAGRRQVVARDEQRRRALDLRRQQAGDDDAQALPYAVERVAPLPLAAIDDAATILGRVAELTRGEELDVDATLDATSRRAGQFTPVLTPGRQQHHITVLVDVETGSHPYFHAVLFVLARWHRLGVKIERHDFKHRPRFVEARPVDADVDALRAEIAPRLELGALARRSDGSPLLIVTRMTDLAEKTGAMPWLRHLGAWPARAVLDLDPRPLAERDGEARRVGNRLRDAGVARFPFTAEGLRAMAMHMTYQTGLPAPESSLRSWPEVLTHLRRWAALAASVPDPTWAQLDAFRRSFEDLRLALPDPRYVQRLLDWLRSEKENPISADGRRLAISPGLVRALLDELRAAEGLAPGQLSTAERRARELVMQQIAAATPTSGAMSDRCAMRFAFHRAVLEPTRAHDLLPFFSNAEAPELKALLEAHLGRLPAPVDEWQAVQENMVEGADGPVLLTHLLGRPWWVRRDVPLLLTVAGLAGAAWATLLLELEARAAAAGVVGAFGLGLTAIVHRRARRRALLAALMTEEAEAAPRPGWFSISVVPLFVAVALAYGVTSLFAPDPVKTTPDSAVDEVDLPARLDRIAMLVDEGEFRQALTQLDRRATEFAADPDLAILASELRERAELDLRLAAASKAVESGDNNLALRIYAVVRDLDPANTEAKAGISALAPTLDPSRRFSFVRIETTPPSRALVDERIFDTPVELPLNVGLHEIVVVAPGYEAMRKTIAVQERDMALWYDLHPLVVTQEKAAKTPTGTQKTPSTEIDFGLLPPAGPAKKQDAGAVTDASSTTGDGETGVDAVKKSARGSQDEPIVQPVQPDRDDADFLAGRAKYREGNYVGAVALFQRAYAAKARAELLSSIGRAYERAGYPSLAVHYYEKFITEASADPAFGEADIQRVRVVLGIARAAAKEKLERKSQTSE</sequence>
<feature type="region of interest" description="Disordered" evidence="1">
    <location>
        <begin position="1106"/>
        <end position="1157"/>
    </location>
</feature>
<keyword evidence="2" id="KW-1133">Transmembrane helix</keyword>
<dbReference type="InterPro" id="IPR013229">
    <property type="entry name" value="PEGA"/>
</dbReference>
<feature type="compositionally biased region" description="Low complexity" evidence="1">
    <location>
        <begin position="292"/>
        <end position="302"/>
    </location>
</feature>